<dbReference type="GO" id="GO:0005524">
    <property type="term" value="F:ATP binding"/>
    <property type="evidence" value="ECO:0007669"/>
    <property type="project" value="UniProtKB-KW"/>
</dbReference>
<dbReference type="InterPro" id="IPR003837">
    <property type="entry name" value="GatC"/>
</dbReference>
<dbReference type="STRING" id="525909.Afer_1551"/>
<evidence type="ECO:0000313" key="2">
    <source>
        <dbReference type="EMBL" id="ACU54473.1"/>
    </source>
</evidence>
<keyword evidence="1" id="KW-0436">Ligase</keyword>
<dbReference type="RefSeq" id="WP_015798952.1">
    <property type="nucleotide sequence ID" value="NC_013124.1"/>
</dbReference>
<comment type="similarity">
    <text evidence="1">Belongs to the GatC family.</text>
</comment>
<dbReference type="Gene3D" id="1.10.20.60">
    <property type="entry name" value="Glu-tRNAGln amidotransferase C subunit, N-terminal domain"/>
    <property type="match status" value="1"/>
</dbReference>
<keyword evidence="3" id="KW-1185">Reference proteome</keyword>
<dbReference type="NCBIfam" id="TIGR00135">
    <property type="entry name" value="gatC"/>
    <property type="match status" value="1"/>
</dbReference>
<proteinExistence type="inferred from homology"/>
<gene>
    <name evidence="1" type="primary">gatC</name>
    <name evidence="2" type="ordered locus">Afer_1551</name>
</gene>
<dbReference type="eggNOG" id="COG0721">
    <property type="taxonomic scope" value="Bacteria"/>
</dbReference>
<comment type="catalytic activity">
    <reaction evidence="1">
        <text>L-glutamyl-tRNA(Gln) + L-glutamine + ATP + H2O = L-glutaminyl-tRNA(Gln) + L-glutamate + ADP + phosphate + H(+)</text>
        <dbReference type="Rhea" id="RHEA:17521"/>
        <dbReference type="Rhea" id="RHEA-COMP:9681"/>
        <dbReference type="Rhea" id="RHEA-COMP:9684"/>
        <dbReference type="ChEBI" id="CHEBI:15377"/>
        <dbReference type="ChEBI" id="CHEBI:15378"/>
        <dbReference type="ChEBI" id="CHEBI:29985"/>
        <dbReference type="ChEBI" id="CHEBI:30616"/>
        <dbReference type="ChEBI" id="CHEBI:43474"/>
        <dbReference type="ChEBI" id="CHEBI:58359"/>
        <dbReference type="ChEBI" id="CHEBI:78520"/>
        <dbReference type="ChEBI" id="CHEBI:78521"/>
        <dbReference type="ChEBI" id="CHEBI:456216"/>
    </reaction>
</comment>
<reference evidence="2 3" key="1">
    <citation type="journal article" date="2009" name="Stand. Genomic Sci.">
        <title>Complete genome sequence of Acidimicrobium ferrooxidans type strain (ICP).</title>
        <authorList>
            <person name="Clum A."/>
            <person name="Nolan M."/>
            <person name="Lang E."/>
            <person name="Glavina Del Rio T."/>
            <person name="Tice H."/>
            <person name="Copeland A."/>
            <person name="Cheng J.F."/>
            <person name="Lucas S."/>
            <person name="Chen F."/>
            <person name="Bruce D."/>
            <person name="Goodwin L."/>
            <person name="Pitluck S."/>
            <person name="Ivanova N."/>
            <person name="Mavrommatis K."/>
            <person name="Mikhailova N."/>
            <person name="Pati A."/>
            <person name="Chen A."/>
            <person name="Palaniappan K."/>
            <person name="Goker M."/>
            <person name="Spring S."/>
            <person name="Land M."/>
            <person name="Hauser L."/>
            <person name="Chang Y.J."/>
            <person name="Jeffries C.C."/>
            <person name="Chain P."/>
            <person name="Bristow J."/>
            <person name="Eisen J.A."/>
            <person name="Markowitz V."/>
            <person name="Hugenholtz P."/>
            <person name="Kyrpides N.C."/>
            <person name="Klenk H.P."/>
            <person name="Lapidus A."/>
        </authorList>
    </citation>
    <scope>NUCLEOTIDE SEQUENCE [LARGE SCALE GENOMIC DNA]</scope>
    <source>
        <strain evidence="3">DSM 10331 / JCM 15462 / NBRC 103882 / ICP</strain>
    </source>
</reference>
<dbReference type="EC" id="6.3.5.-" evidence="1"/>
<dbReference type="Proteomes" id="UP000000771">
    <property type="component" value="Chromosome"/>
</dbReference>
<comment type="subunit">
    <text evidence="1">Heterotrimer of A, B and C subunits.</text>
</comment>
<dbReference type="Pfam" id="PF02686">
    <property type="entry name" value="GatC"/>
    <property type="match status" value="1"/>
</dbReference>
<sequence length="100" mass="10700">MQDGISTEQVLHVARLARLRLDDGELAHYRDQLSGVLALIDEIARLDLAGVAPMEHVPSESSSLRPDVVQASLGPAGLASGDRLNQEQLLVVPPIVELDA</sequence>
<name>C7M0G5_ACIFD</name>
<dbReference type="SUPFAM" id="SSF141000">
    <property type="entry name" value="Glu-tRNAGln amidotransferase C subunit"/>
    <property type="match status" value="1"/>
</dbReference>
<keyword evidence="2" id="KW-0808">Transferase</keyword>
<dbReference type="InterPro" id="IPR036113">
    <property type="entry name" value="Asp/Glu-ADT_sf_sub_c"/>
</dbReference>
<dbReference type="HAMAP" id="MF_00122">
    <property type="entry name" value="GatC"/>
    <property type="match status" value="1"/>
</dbReference>
<dbReference type="GO" id="GO:0006450">
    <property type="term" value="P:regulation of translational fidelity"/>
    <property type="evidence" value="ECO:0007669"/>
    <property type="project" value="InterPro"/>
</dbReference>
<dbReference type="EMBL" id="CP001631">
    <property type="protein sequence ID" value="ACU54473.1"/>
    <property type="molecule type" value="Genomic_DNA"/>
</dbReference>
<organism evidence="2 3">
    <name type="scientific">Acidimicrobium ferrooxidans (strain DSM 10331 / JCM 15462 / NBRC 103882 / ICP)</name>
    <dbReference type="NCBI Taxonomy" id="525909"/>
    <lineage>
        <taxon>Bacteria</taxon>
        <taxon>Bacillati</taxon>
        <taxon>Actinomycetota</taxon>
        <taxon>Acidimicrobiia</taxon>
        <taxon>Acidimicrobiales</taxon>
        <taxon>Acidimicrobiaceae</taxon>
        <taxon>Acidimicrobium</taxon>
    </lineage>
</organism>
<dbReference type="GO" id="GO:0050566">
    <property type="term" value="F:asparaginyl-tRNA synthase (glutamine-hydrolyzing) activity"/>
    <property type="evidence" value="ECO:0007669"/>
    <property type="project" value="RHEA"/>
</dbReference>
<dbReference type="GO" id="GO:0016740">
    <property type="term" value="F:transferase activity"/>
    <property type="evidence" value="ECO:0007669"/>
    <property type="project" value="UniProtKB-KW"/>
</dbReference>
<keyword evidence="1" id="KW-0067">ATP-binding</keyword>
<dbReference type="KEGG" id="afo:Afer_1551"/>
<keyword evidence="1" id="KW-0547">Nucleotide-binding</keyword>
<evidence type="ECO:0000256" key="1">
    <source>
        <dbReference type="HAMAP-Rule" id="MF_00122"/>
    </source>
</evidence>
<evidence type="ECO:0000313" key="3">
    <source>
        <dbReference type="Proteomes" id="UP000000771"/>
    </source>
</evidence>
<protein>
    <recommendedName>
        <fullName evidence="1">Aspartyl/glutamyl-tRNA(Asn/Gln) amidotransferase subunit C</fullName>
        <shortName evidence="1">Asp/Glu-ADT subunit C</shortName>
        <ecNumber evidence="1">6.3.5.-</ecNumber>
    </recommendedName>
</protein>
<accession>C7M0G5</accession>
<comment type="function">
    <text evidence="1">Allows the formation of correctly charged Asn-tRNA(Asn) or Gln-tRNA(Gln) through the transamidation of misacylated Asp-tRNA(Asn) or Glu-tRNA(Gln) in organisms which lack either or both of asparaginyl-tRNA or glutaminyl-tRNA synthetases. The reaction takes place in the presence of glutamine and ATP through an activated phospho-Asp-tRNA(Asn) or phospho-Glu-tRNA(Gln).</text>
</comment>
<keyword evidence="1" id="KW-0648">Protein biosynthesis</keyword>
<dbReference type="GO" id="GO:0006412">
    <property type="term" value="P:translation"/>
    <property type="evidence" value="ECO:0007669"/>
    <property type="project" value="UniProtKB-UniRule"/>
</dbReference>
<dbReference type="HOGENOM" id="CLU_105899_6_1_11"/>
<comment type="catalytic activity">
    <reaction evidence="1">
        <text>L-aspartyl-tRNA(Asn) + L-glutamine + ATP + H2O = L-asparaginyl-tRNA(Asn) + L-glutamate + ADP + phosphate + 2 H(+)</text>
        <dbReference type="Rhea" id="RHEA:14513"/>
        <dbReference type="Rhea" id="RHEA-COMP:9674"/>
        <dbReference type="Rhea" id="RHEA-COMP:9677"/>
        <dbReference type="ChEBI" id="CHEBI:15377"/>
        <dbReference type="ChEBI" id="CHEBI:15378"/>
        <dbReference type="ChEBI" id="CHEBI:29985"/>
        <dbReference type="ChEBI" id="CHEBI:30616"/>
        <dbReference type="ChEBI" id="CHEBI:43474"/>
        <dbReference type="ChEBI" id="CHEBI:58359"/>
        <dbReference type="ChEBI" id="CHEBI:78515"/>
        <dbReference type="ChEBI" id="CHEBI:78516"/>
        <dbReference type="ChEBI" id="CHEBI:456216"/>
    </reaction>
</comment>
<dbReference type="GO" id="GO:0050567">
    <property type="term" value="F:glutaminyl-tRNA synthase (glutamine-hydrolyzing) activity"/>
    <property type="evidence" value="ECO:0007669"/>
    <property type="project" value="UniProtKB-UniRule"/>
</dbReference>
<dbReference type="AlphaFoldDB" id="C7M0G5"/>